<dbReference type="Gene3D" id="1.10.45.10">
    <property type="entry name" value="Vanillyl-alcohol Oxidase, Chain A, domain 4"/>
    <property type="match status" value="1"/>
</dbReference>
<evidence type="ECO:0000256" key="2">
    <source>
        <dbReference type="ARBA" id="ARBA00008000"/>
    </source>
</evidence>
<evidence type="ECO:0000259" key="8">
    <source>
        <dbReference type="PROSITE" id="PS51387"/>
    </source>
</evidence>
<keyword evidence="5" id="KW-0809">Transit peptide</keyword>
<dbReference type="InterPro" id="IPR016166">
    <property type="entry name" value="FAD-bd_PCMH"/>
</dbReference>
<dbReference type="KEGG" id="mac:MA_4631"/>
<dbReference type="AlphaFoldDB" id="Q8TH91"/>
<dbReference type="GO" id="GO:1903457">
    <property type="term" value="P:lactate catabolic process"/>
    <property type="evidence" value="ECO:0000318"/>
    <property type="project" value="GO_Central"/>
</dbReference>
<dbReference type="EMBL" id="AE010299">
    <property type="protein sequence ID" value="AAM07965.1"/>
    <property type="molecule type" value="Genomic_DNA"/>
</dbReference>
<dbReference type="Pfam" id="PF01565">
    <property type="entry name" value="FAD_binding_4"/>
    <property type="match status" value="1"/>
</dbReference>
<dbReference type="Gene3D" id="3.30.465.10">
    <property type="match status" value="1"/>
</dbReference>
<name>Q8TH91_METAC</name>
<dbReference type="EnsemblBacteria" id="AAM07965">
    <property type="protein sequence ID" value="AAM07965"/>
    <property type="gene ID" value="MA_4631"/>
</dbReference>
<dbReference type="PhylomeDB" id="Q8TH91"/>
<dbReference type="Gene3D" id="3.30.43.10">
    <property type="entry name" value="Uridine Diphospho-n-acetylenolpyruvylglucosamine Reductase, domain 2"/>
    <property type="match status" value="1"/>
</dbReference>
<feature type="domain" description="FAD-binding PCMH-type" evidence="8">
    <location>
        <begin position="79"/>
        <end position="258"/>
    </location>
</feature>
<evidence type="ECO:0000256" key="3">
    <source>
        <dbReference type="ARBA" id="ARBA00022630"/>
    </source>
</evidence>
<evidence type="ECO:0000313" key="9">
    <source>
        <dbReference type="EMBL" id="AAM07965.1"/>
    </source>
</evidence>
<dbReference type="GO" id="GO:0004458">
    <property type="term" value="F:D-lactate dehydrogenase (cytochrome) activity"/>
    <property type="evidence" value="ECO:0000318"/>
    <property type="project" value="GO_Central"/>
</dbReference>
<dbReference type="GO" id="GO:0008720">
    <property type="term" value="F:D-lactate dehydrogenase (NAD+) activity"/>
    <property type="evidence" value="ECO:0000318"/>
    <property type="project" value="GO_Central"/>
</dbReference>
<evidence type="ECO:0000256" key="4">
    <source>
        <dbReference type="ARBA" id="ARBA00022827"/>
    </source>
</evidence>
<dbReference type="InterPro" id="IPR016167">
    <property type="entry name" value="FAD-bd_PCMH_sub1"/>
</dbReference>
<dbReference type="Proteomes" id="UP000002487">
    <property type="component" value="Chromosome"/>
</dbReference>
<protein>
    <recommendedName>
        <fullName evidence="7">D-lactate dehydrogenase (cytochrome)</fullName>
        <ecNumber evidence="7">1.1.2.4</ecNumber>
    </recommendedName>
</protein>
<keyword evidence="6" id="KW-0560">Oxidoreductase</keyword>
<dbReference type="PROSITE" id="PS51387">
    <property type="entry name" value="FAD_PCMH"/>
    <property type="match status" value="1"/>
</dbReference>
<dbReference type="InterPro" id="IPR016169">
    <property type="entry name" value="FAD-bd_PCMH_sub2"/>
</dbReference>
<organism evidence="9 10">
    <name type="scientific">Methanosarcina acetivorans (strain ATCC 35395 / DSM 2834 / JCM 12185 / C2A)</name>
    <dbReference type="NCBI Taxonomy" id="188937"/>
    <lineage>
        <taxon>Archaea</taxon>
        <taxon>Methanobacteriati</taxon>
        <taxon>Methanobacteriota</taxon>
        <taxon>Stenosarchaea group</taxon>
        <taxon>Methanomicrobia</taxon>
        <taxon>Methanosarcinales</taxon>
        <taxon>Methanosarcinaceae</taxon>
        <taxon>Methanosarcina</taxon>
    </lineage>
</organism>
<evidence type="ECO:0000256" key="7">
    <source>
        <dbReference type="ARBA" id="ARBA00038897"/>
    </source>
</evidence>
<dbReference type="Gene3D" id="3.30.70.2190">
    <property type="match status" value="1"/>
</dbReference>
<dbReference type="GO" id="GO:0050660">
    <property type="term" value="F:flavin adenine dinucleotide binding"/>
    <property type="evidence" value="ECO:0000318"/>
    <property type="project" value="GO_Central"/>
</dbReference>
<dbReference type="HOGENOM" id="CLU_017779_9_2_2"/>
<dbReference type="InterPro" id="IPR016164">
    <property type="entry name" value="FAD-linked_Oxase-like_C"/>
</dbReference>
<evidence type="ECO:0000256" key="6">
    <source>
        <dbReference type="ARBA" id="ARBA00023002"/>
    </source>
</evidence>
<dbReference type="InterPro" id="IPR004113">
    <property type="entry name" value="FAD-bd_oxidored_4_C"/>
</dbReference>
<dbReference type="InterPro" id="IPR036318">
    <property type="entry name" value="FAD-bd_PCMH-like_sf"/>
</dbReference>
<dbReference type="SUPFAM" id="SSF56176">
    <property type="entry name" value="FAD-binding/transporter-associated domain-like"/>
    <property type="match status" value="1"/>
</dbReference>
<dbReference type="SUPFAM" id="SSF55103">
    <property type="entry name" value="FAD-linked oxidases, C-terminal domain"/>
    <property type="match status" value="1"/>
</dbReference>
<evidence type="ECO:0000256" key="5">
    <source>
        <dbReference type="ARBA" id="ARBA00022946"/>
    </source>
</evidence>
<keyword evidence="3" id="KW-0285">Flavoprotein</keyword>
<dbReference type="InterPro" id="IPR016171">
    <property type="entry name" value="Vanillyl_alc_oxidase_C-sub2"/>
</dbReference>
<dbReference type="FunFam" id="3.30.465.10:FF:000016">
    <property type="entry name" value="probable D-lactate dehydrogenase, mitochondrial"/>
    <property type="match status" value="1"/>
</dbReference>
<dbReference type="Pfam" id="PF02913">
    <property type="entry name" value="FAD-oxidase_C"/>
    <property type="match status" value="1"/>
</dbReference>
<dbReference type="STRING" id="188937.MA_4631"/>
<comment type="cofactor">
    <cofactor evidence="1">
        <name>FAD</name>
        <dbReference type="ChEBI" id="CHEBI:57692"/>
    </cofactor>
</comment>
<gene>
    <name evidence="9" type="ordered locus">MA_4631</name>
</gene>
<dbReference type="Gene3D" id="3.30.70.2740">
    <property type="match status" value="1"/>
</dbReference>
<evidence type="ECO:0000256" key="1">
    <source>
        <dbReference type="ARBA" id="ARBA00001974"/>
    </source>
</evidence>
<keyword evidence="10" id="KW-1185">Reference proteome</keyword>
<accession>Q8TH91</accession>
<dbReference type="EC" id="1.1.2.4" evidence="7"/>
<dbReference type="PANTHER" id="PTHR11748">
    <property type="entry name" value="D-LACTATE DEHYDROGENASE"/>
    <property type="match status" value="1"/>
</dbReference>
<proteinExistence type="inferred from homology"/>
<keyword evidence="4" id="KW-0274">FAD</keyword>
<comment type="similarity">
    <text evidence="2">Belongs to the FAD-binding oxidoreductase/transferase type 4 family.</text>
</comment>
<dbReference type="GO" id="GO:0071949">
    <property type="term" value="F:FAD binding"/>
    <property type="evidence" value="ECO:0007669"/>
    <property type="project" value="InterPro"/>
</dbReference>
<reference evidence="9 10" key="1">
    <citation type="journal article" date="2002" name="Genome Res.">
        <title>The genome of Methanosarcina acetivorans reveals extensive metabolic and physiological diversity.</title>
        <authorList>
            <person name="Galagan J.E."/>
            <person name="Nusbaum C."/>
            <person name="Roy A."/>
            <person name="Endrizzi M.G."/>
            <person name="Macdonald P."/>
            <person name="FitzHugh W."/>
            <person name="Calvo S."/>
            <person name="Engels R."/>
            <person name="Smirnov S."/>
            <person name="Atnoor D."/>
            <person name="Brown A."/>
            <person name="Allen N."/>
            <person name="Naylor J."/>
            <person name="Stange-Thomann N."/>
            <person name="DeArellano K."/>
            <person name="Johnson R."/>
            <person name="Linton L."/>
            <person name="McEwan P."/>
            <person name="McKernan K."/>
            <person name="Talamas J."/>
            <person name="Tirrell A."/>
            <person name="Ye W."/>
            <person name="Zimmer A."/>
            <person name="Barber R.D."/>
            <person name="Cann I."/>
            <person name="Graham D.E."/>
            <person name="Grahame D.A."/>
            <person name="Guss A."/>
            <person name="Hedderich R."/>
            <person name="Ingram-Smith C."/>
            <person name="Kuettner C.H."/>
            <person name="Krzycki J.A."/>
            <person name="Leigh J.A."/>
            <person name="Li W."/>
            <person name="Liu J."/>
            <person name="Mukhopadhyay B."/>
            <person name="Reeve J.N."/>
            <person name="Smith K."/>
            <person name="Springer T.A."/>
            <person name="Umayam L.A."/>
            <person name="White O."/>
            <person name="White R.H."/>
            <person name="de Macario E.C."/>
            <person name="Ferry J.G."/>
            <person name="Jarrell K.F."/>
            <person name="Jing H."/>
            <person name="Macario A.J.L."/>
            <person name="Paulsen I."/>
            <person name="Pritchett M."/>
            <person name="Sowers K.R."/>
            <person name="Swanson R.V."/>
            <person name="Zinder S.H."/>
            <person name="Lander E."/>
            <person name="Metcalf W.W."/>
            <person name="Birren B."/>
        </authorList>
    </citation>
    <scope>NUCLEOTIDE SEQUENCE [LARGE SCALE GENOMIC DNA]</scope>
    <source>
        <strain evidence="10">ATCC 35395 / DSM 2834 / JCM 12185 / C2A</strain>
    </source>
</reference>
<dbReference type="FunFam" id="3.30.70.2740:FF:000001">
    <property type="entry name" value="D-lactate dehydrogenase mitochondrial"/>
    <property type="match status" value="1"/>
</dbReference>
<dbReference type="InterPro" id="IPR006094">
    <property type="entry name" value="Oxid_FAD_bind_N"/>
</dbReference>
<sequence length="503" mass="54638">MDLRRKEDGIFLYIINIDYLLQIISHLCPARTELSIFHILIPDLRSIMDITEELRKIVGGRLSVSPSELYCYSSDASQVKGMPDYVVRPKSTDEVSRIVRLAYENEIPLTARGAGTGLAGGAVPVSGGIVLDMSGMNRILEVDIDNIQVVVEPGIIQDALNEALKPYGFFFPPNPGSSAMCTIGGMIAYNASGMRCVKYGTTRNYVRDLEVVLADGTVIHTGSKMLKSAAGYDLTQLIIGSEGTLGIVTRASLKIVPLPKTRKLVLASFKSAEIAGQAVVKTFSNGVIPSACEILDRVSLQVLKRYDPKLVFPSEGDVILFEVDGTENSAHEAAEQIIEVCSPLSLSIKLAESEKEMADIWAARKLVGAAVSRLDPTKTRIYVGEDVGVPIKKIPELLRKAQEISEKFNLPAMKYGHIGDGNLHLALFIDVLNKDEWDRLKQAADLVHRTAIELGGTVSSEHGVGAARAEYMEAQWGPALEVMRAIKKALDPKGILNPGKLGL</sequence>
<dbReference type="FunFam" id="1.10.45.10:FF:000001">
    <property type="entry name" value="D-lactate dehydrogenase mitochondrial"/>
    <property type="match status" value="1"/>
</dbReference>
<dbReference type="PANTHER" id="PTHR11748:SF111">
    <property type="entry name" value="D-LACTATE DEHYDROGENASE, MITOCHONDRIAL-RELATED"/>
    <property type="match status" value="1"/>
</dbReference>
<dbReference type="InParanoid" id="Q8TH91"/>
<evidence type="ECO:0000313" key="10">
    <source>
        <dbReference type="Proteomes" id="UP000002487"/>
    </source>
</evidence>